<evidence type="ECO:0000313" key="6">
    <source>
        <dbReference type="Proteomes" id="UP000284706"/>
    </source>
</evidence>
<keyword evidence="6" id="KW-1185">Reference proteome</keyword>
<dbReference type="InterPro" id="IPR035979">
    <property type="entry name" value="RBD_domain_sf"/>
</dbReference>
<comment type="similarity">
    <text evidence="1">Belongs to the RRM CPSF6/7 family.</text>
</comment>
<dbReference type="AlphaFoldDB" id="A0A409WDE9"/>
<dbReference type="EMBL" id="NHYE01005147">
    <property type="protein sequence ID" value="PPQ76555.1"/>
    <property type="molecule type" value="Genomic_DNA"/>
</dbReference>
<feature type="compositionally biased region" description="Basic and acidic residues" evidence="3">
    <location>
        <begin position="178"/>
        <end position="188"/>
    </location>
</feature>
<dbReference type="SUPFAM" id="SSF54928">
    <property type="entry name" value="RNA-binding domain, RBD"/>
    <property type="match status" value="1"/>
</dbReference>
<dbReference type="PROSITE" id="PS50102">
    <property type="entry name" value="RRM"/>
    <property type="match status" value="1"/>
</dbReference>
<proteinExistence type="inferred from homology"/>
<dbReference type="GO" id="GO:0006397">
    <property type="term" value="P:mRNA processing"/>
    <property type="evidence" value="ECO:0007669"/>
    <property type="project" value="UniProtKB-KW"/>
</dbReference>
<dbReference type="GO" id="GO:0005634">
    <property type="term" value="C:nucleus"/>
    <property type="evidence" value="ECO:0007669"/>
    <property type="project" value="UniProtKB-SubCell"/>
</dbReference>
<dbReference type="SMART" id="SM00360">
    <property type="entry name" value="RRM"/>
    <property type="match status" value="1"/>
</dbReference>
<dbReference type="STRING" id="231916.A0A409WDE9"/>
<feature type="compositionally biased region" description="Gly residues" evidence="3">
    <location>
        <begin position="191"/>
        <end position="213"/>
    </location>
</feature>
<feature type="compositionally biased region" description="Basic and acidic residues" evidence="3">
    <location>
        <begin position="35"/>
        <end position="49"/>
    </location>
</feature>
<feature type="region of interest" description="Disordered" evidence="3">
    <location>
        <begin position="166"/>
        <end position="213"/>
    </location>
</feature>
<feature type="domain" description="RRM" evidence="4">
    <location>
        <begin position="88"/>
        <end position="169"/>
    </location>
</feature>
<evidence type="ECO:0000256" key="1">
    <source>
        <dbReference type="ARBA" id="ARBA00006265"/>
    </source>
</evidence>
<dbReference type="InterPro" id="IPR012677">
    <property type="entry name" value="Nucleotide-bd_a/b_plait_sf"/>
</dbReference>
<dbReference type="InParanoid" id="A0A409WDE9"/>
<keyword evidence="2" id="KW-0694">RNA-binding</keyword>
<gene>
    <name evidence="5" type="ORF">CVT26_013267</name>
</gene>
<dbReference type="CDD" id="cd12372">
    <property type="entry name" value="RRM_CFIm68_CFIm59"/>
    <property type="match status" value="1"/>
</dbReference>
<dbReference type="InterPro" id="IPR000504">
    <property type="entry name" value="RRM_dom"/>
</dbReference>
<accession>A0A409WDE9</accession>
<dbReference type="PANTHER" id="PTHR23204">
    <property type="entry name" value="CLEAVAGE AND POLYADENYLATION SPECIFIC FACTOR"/>
    <property type="match status" value="1"/>
</dbReference>
<feature type="compositionally biased region" description="Basic and acidic residues" evidence="3">
    <location>
        <begin position="1"/>
        <end position="24"/>
    </location>
</feature>
<feature type="region of interest" description="Disordered" evidence="3">
    <location>
        <begin position="1"/>
        <end position="70"/>
    </location>
</feature>
<dbReference type="Proteomes" id="UP000284706">
    <property type="component" value="Unassembled WGS sequence"/>
</dbReference>
<reference evidence="5 6" key="1">
    <citation type="journal article" date="2018" name="Evol. Lett.">
        <title>Horizontal gene cluster transfer increased hallucinogenic mushroom diversity.</title>
        <authorList>
            <person name="Reynolds H.T."/>
            <person name="Vijayakumar V."/>
            <person name="Gluck-Thaler E."/>
            <person name="Korotkin H.B."/>
            <person name="Matheny P.B."/>
            <person name="Slot J.C."/>
        </authorList>
    </citation>
    <scope>NUCLEOTIDE SEQUENCE [LARGE SCALE GENOMIC DNA]</scope>
    <source>
        <strain evidence="5 6">SRW20</strain>
    </source>
</reference>
<comment type="caution">
    <text evidence="5">The sequence shown here is derived from an EMBL/GenBank/DDBJ whole genome shotgun (WGS) entry which is preliminary data.</text>
</comment>
<dbReference type="OrthoDB" id="10065185at2759"/>
<dbReference type="GO" id="GO:0003723">
    <property type="term" value="F:RNA binding"/>
    <property type="evidence" value="ECO:0007669"/>
    <property type="project" value="UniProtKB-UniRule"/>
</dbReference>
<protein>
    <recommendedName>
        <fullName evidence="4">RRM domain-containing protein</fullName>
    </recommendedName>
</protein>
<name>A0A409WDE9_9AGAR</name>
<organism evidence="5 6">
    <name type="scientific">Gymnopilus dilepis</name>
    <dbReference type="NCBI Taxonomy" id="231916"/>
    <lineage>
        <taxon>Eukaryota</taxon>
        <taxon>Fungi</taxon>
        <taxon>Dikarya</taxon>
        <taxon>Basidiomycota</taxon>
        <taxon>Agaricomycotina</taxon>
        <taxon>Agaricomycetes</taxon>
        <taxon>Agaricomycetidae</taxon>
        <taxon>Agaricales</taxon>
        <taxon>Agaricineae</taxon>
        <taxon>Hymenogastraceae</taxon>
        <taxon>Gymnopilus</taxon>
    </lineage>
</organism>
<sequence>MSSRYDDDDRRRREDDEMRTEERVQSYTPDVEPSTGDKRQRDRSDDSGHAHPSSRSNSGQGNGNGNGPMPLMNGGYIPVGGGAQAGMDALYIGDLNWWTTDEDLRQVALSCGVNISHNDITFSEHKVNGKSKGIAYVECHDAQAAQTLKNWFENNEFQNRRATATLASSAQGNPFRTLPKEPPPRDQRPQGTGGVQGGRGGGQAFRGGVQGGMGRGAMAGGGGMIATPNLGMGLPNMGMGMANMGMGMANMGMMGMGMGGGNFMGGTGRGGFVGGRGGMVPQGPRGGMMGGRGGMMGGGMGTNF</sequence>
<evidence type="ECO:0000256" key="2">
    <source>
        <dbReference type="PROSITE-ProRule" id="PRU00176"/>
    </source>
</evidence>
<dbReference type="InterPro" id="IPR034772">
    <property type="entry name" value="CPSF6/7"/>
</dbReference>
<evidence type="ECO:0000256" key="3">
    <source>
        <dbReference type="SAM" id="MobiDB-lite"/>
    </source>
</evidence>
<evidence type="ECO:0000259" key="4">
    <source>
        <dbReference type="PROSITE" id="PS50102"/>
    </source>
</evidence>
<dbReference type="Gene3D" id="3.30.70.330">
    <property type="match status" value="1"/>
</dbReference>
<evidence type="ECO:0000313" key="5">
    <source>
        <dbReference type="EMBL" id="PPQ76555.1"/>
    </source>
</evidence>